<dbReference type="PANTHER" id="PTHR28082">
    <property type="entry name" value="ZINC FINGER PROTEIN"/>
    <property type="match status" value="1"/>
</dbReference>
<dbReference type="SUPFAM" id="SSF161219">
    <property type="entry name" value="CHY zinc finger-like"/>
    <property type="match status" value="1"/>
</dbReference>
<dbReference type="EMBL" id="AXDY01000004">
    <property type="protein sequence ID" value="ERS93661.1"/>
    <property type="molecule type" value="Genomic_DNA"/>
</dbReference>
<name>A0ABP2YU83_STASI</name>
<sequence length="108" mass="12447">MNNKHHTVHGIGLDNETRCTHYHTPVDVIAIKFKCCNKFYACIHCHNESEDHAPVPWSKSEFDEHAILCGVCDTTLSIKEYMETDHCPHCNAQFNPRCAAHYPLYFDV</sequence>
<reference evidence="5 6" key="1">
    <citation type="journal article" date="2013" name="Genome Announc.">
        <title>Draft Genome Sequence of Staphylococcus simulans UMC-CNS-990, Isolated from a Case of Chronic Bovine Mastitis.</title>
        <authorList>
            <person name="Calcutt M.J."/>
            <person name="Foecking M.F."/>
            <person name="Hsieh H.Y."/>
            <person name="Perry J."/>
            <person name="Stewart G.C."/>
            <person name="Middleton J.R."/>
        </authorList>
    </citation>
    <scope>NUCLEOTIDE SEQUENCE [LARGE SCALE GENOMIC DNA]</scope>
    <source>
        <strain evidence="5 6">UMC-CNS-990</strain>
    </source>
</reference>
<dbReference type="InterPro" id="IPR037274">
    <property type="entry name" value="Znf_CHY_sf"/>
</dbReference>
<keyword evidence="1" id="KW-0479">Metal-binding</keyword>
<dbReference type="PANTHER" id="PTHR28082:SF1">
    <property type="entry name" value="HELPER OF TIM PROTEIN 13"/>
    <property type="match status" value="1"/>
</dbReference>
<accession>A0ABP2YU83</accession>
<evidence type="ECO:0000259" key="4">
    <source>
        <dbReference type="PROSITE" id="PS51266"/>
    </source>
</evidence>
<dbReference type="InterPro" id="IPR016694">
    <property type="entry name" value="UCP017292"/>
</dbReference>
<keyword evidence="3" id="KW-0862">Zinc</keyword>
<organism evidence="5 6">
    <name type="scientific">Staphylococcus simulans UMC-CNS-990</name>
    <dbReference type="NCBI Taxonomy" id="1405498"/>
    <lineage>
        <taxon>Bacteria</taxon>
        <taxon>Bacillati</taxon>
        <taxon>Bacillota</taxon>
        <taxon>Bacilli</taxon>
        <taxon>Bacillales</taxon>
        <taxon>Staphylococcaceae</taxon>
        <taxon>Staphylococcus</taxon>
    </lineage>
</organism>
<dbReference type="Pfam" id="PF05495">
    <property type="entry name" value="zf-CHY"/>
    <property type="match status" value="1"/>
</dbReference>
<protein>
    <recommendedName>
        <fullName evidence="4">CHY-type domain-containing protein</fullName>
    </recommendedName>
</protein>
<dbReference type="PROSITE" id="PS51266">
    <property type="entry name" value="ZF_CHY"/>
    <property type="match status" value="1"/>
</dbReference>
<evidence type="ECO:0000256" key="2">
    <source>
        <dbReference type="ARBA" id="ARBA00022771"/>
    </source>
</evidence>
<evidence type="ECO:0000313" key="6">
    <source>
        <dbReference type="Proteomes" id="UP000017131"/>
    </source>
</evidence>
<dbReference type="InterPro" id="IPR052604">
    <property type="entry name" value="Mito_Tim_assembly_helper"/>
</dbReference>
<feature type="domain" description="CHY-type" evidence="4">
    <location>
        <begin position="12"/>
        <end position="92"/>
    </location>
</feature>
<keyword evidence="6" id="KW-1185">Reference proteome</keyword>
<dbReference type="PIRSF" id="PIRSF017292">
    <property type="entry name" value="UCP017292_Znf_CHY"/>
    <property type="match status" value="1"/>
</dbReference>
<evidence type="ECO:0000256" key="1">
    <source>
        <dbReference type="ARBA" id="ARBA00022723"/>
    </source>
</evidence>
<comment type="caution">
    <text evidence="5">The sequence shown here is derived from an EMBL/GenBank/DDBJ whole genome shotgun (WGS) entry which is preliminary data.</text>
</comment>
<evidence type="ECO:0000256" key="3">
    <source>
        <dbReference type="ARBA" id="ARBA00022833"/>
    </source>
</evidence>
<proteinExistence type="predicted"/>
<dbReference type="RefSeq" id="WP_023015384.1">
    <property type="nucleotide sequence ID" value="NZ_AXDY01000004.1"/>
</dbReference>
<dbReference type="InterPro" id="IPR008913">
    <property type="entry name" value="Znf_CHY"/>
</dbReference>
<evidence type="ECO:0000313" key="5">
    <source>
        <dbReference type="EMBL" id="ERS93661.1"/>
    </source>
</evidence>
<dbReference type="Proteomes" id="UP000017131">
    <property type="component" value="Unassembled WGS sequence"/>
</dbReference>
<gene>
    <name evidence="5" type="ORF">SSIM_05540</name>
</gene>
<keyword evidence="2" id="KW-0863">Zinc-finger</keyword>